<keyword evidence="2" id="KW-0677">Repeat</keyword>
<evidence type="ECO:0000259" key="6">
    <source>
        <dbReference type="PROSITE" id="PS50234"/>
    </source>
</evidence>
<feature type="region of interest" description="Disordered" evidence="5">
    <location>
        <begin position="223"/>
        <end position="425"/>
    </location>
</feature>
<keyword evidence="8" id="KW-1185">Reference proteome</keyword>
<dbReference type="Gene3D" id="6.10.250.380">
    <property type="match status" value="1"/>
</dbReference>
<feature type="compositionally biased region" description="Basic and acidic residues" evidence="5">
    <location>
        <begin position="405"/>
        <end position="425"/>
    </location>
</feature>
<proteinExistence type="inferred from homology"/>
<reference evidence="7" key="1">
    <citation type="submission" date="2009-08" db="EMBL/GenBank/DDBJ databases">
        <title>Annotation of Salpingoeca rosetta.</title>
        <authorList>
            <consortium name="The Broad Institute Genome Sequencing Platform"/>
            <person name="Russ C."/>
            <person name="Cuomo C."/>
            <person name="Burger G."/>
            <person name="Gray M.W."/>
            <person name="Holland P.W.H."/>
            <person name="King N."/>
            <person name="Lang F.B.F."/>
            <person name="Roger A.J."/>
            <person name="Ruiz-Trillo I."/>
            <person name="Young S.K."/>
            <person name="Zeng Q."/>
            <person name="Gargeya S."/>
            <person name="Alvarado L."/>
            <person name="Berlin A."/>
            <person name="Chapman S.B."/>
            <person name="Chen Z."/>
            <person name="Freedman E."/>
            <person name="Gellesch M."/>
            <person name="Goldberg J."/>
            <person name="Griggs A."/>
            <person name="Gujja S."/>
            <person name="Heilman E."/>
            <person name="Heiman D."/>
            <person name="Howarth C."/>
            <person name="Mehta T."/>
            <person name="Neiman D."/>
            <person name="Pearson M."/>
            <person name="Roberts A."/>
            <person name="Saif S."/>
            <person name="Shea T."/>
            <person name="Shenoy N."/>
            <person name="Sisk P."/>
            <person name="Stolte C."/>
            <person name="Sykes S."/>
            <person name="White J."/>
            <person name="Yandava C."/>
            <person name="Haas B."/>
            <person name="Nusbaum C."/>
            <person name="Birren B."/>
        </authorList>
    </citation>
    <scope>NUCLEOTIDE SEQUENCE [LARGE SCALE GENOMIC DNA]</scope>
    <source>
        <strain evidence="7">ATCC 50818</strain>
    </source>
</reference>
<dbReference type="InterPro" id="IPR036465">
    <property type="entry name" value="vWFA_dom_sf"/>
</dbReference>
<dbReference type="InterPro" id="IPR049590">
    <property type="entry name" value="PSMD4_RAZUL-like"/>
</dbReference>
<protein>
    <recommendedName>
        <fullName evidence="4">26S proteasome regulatory subunit RPN10</fullName>
    </recommendedName>
</protein>
<evidence type="ECO:0000256" key="1">
    <source>
        <dbReference type="ARBA" id="ARBA00005574"/>
    </source>
</evidence>
<dbReference type="OMA" id="QMSMQDQ"/>
<dbReference type="PROSITE" id="PS50330">
    <property type="entry name" value="UIM"/>
    <property type="match status" value="2"/>
</dbReference>
<evidence type="ECO:0000256" key="4">
    <source>
        <dbReference type="ARBA" id="ARBA00044341"/>
    </source>
</evidence>
<evidence type="ECO:0000313" key="7">
    <source>
        <dbReference type="EMBL" id="EGD76680.1"/>
    </source>
</evidence>
<dbReference type="GO" id="GO:0031593">
    <property type="term" value="F:polyubiquitin modification-dependent protein binding"/>
    <property type="evidence" value="ECO:0007669"/>
    <property type="project" value="TreeGrafter"/>
</dbReference>
<dbReference type="InterPro" id="IPR002035">
    <property type="entry name" value="VWF_A"/>
</dbReference>
<gene>
    <name evidence="7" type="ORF">PTSG_12675</name>
</gene>
<feature type="compositionally biased region" description="Polar residues" evidence="5">
    <location>
        <begin position="307"/>
        <end position="318"/>
    </location>
</feature>
<dbReference type="CDD" id="cd01452">
    <property type="entry name" value="VWA_26S_proteasome_subunit"/>
    <property type="match status" value="1"/>
</dbReference>
<dbReference type="GO" id="GO:0043161">
    <property type="term" value="P:proteasome-mediated ubiquitin-dependent protein catabolic process"/>
    <property type="evidence" value="ECO:0007669"/>
    <property type="project" value="TreeGrafter"/>
</dbReference>
<dbReference type="GO" id="GO:0005829">
    <property type="term" value="C:cytosol"/>
    <property type="evidence" value="ECO:0007669"/>
    <property type="project" value="TreeGrafter"/>
</dbReference>
<evidence type="ECO:0000256" key="2">
    <source>
        <dbReference type="ARBA" id="ARBA00022737"/>
    </source>
</evidence>
<dbReference type="InterPro" id="IPR027040">
    <property type="entry name" value="PSMD4"/>
</dbReference>
<dbReference type="EMBL" id="GL832975">
    <property type="protein sequence ID" value="EGD76680.1"/>
    <property type="molecule type" value="Genomic_DNA"/>
</dbReference>
<dbReference type="AlphaFoldDB" id="F2UHT1"/>
<dbReference type="eggNOG" id="KOG2884">
    <property type="taxonomic scope" value="Eukaryota"/>
</dbReference>
<dbReference type="PROSITE" id="PS50234">
    <property type="entry name" value="VWFA"/>
    <property type="match status" value="1"/>
</dbReference>
<dbReference type="KEGG" id="sre:PTSG_12675"/>
<accession>F2UHT1</accession>
<name>F2UHT1_SALR5</name>
<dbReference type="SMART" id="SM00726">
    <property type="entry name" value="UIM"/>
    <property type="match status" value="2"/>
</dbReference>
<feature type="domain" description="VWFA" evidence="6">
    <location>
        <begin position="5"/>
        <end position="187"/>
    </location>
</feature>
<evidence type="ECO:0000313" key="8">
    <source>
        <dbReference type="Proteomes" id="UP000007799"/>
    </source>
</evidence>
<dbReference type="GO" id="GO:0008540">
    <property type="term" value="C:proteasome regulatory particle, base subcomplex"/>
    <property type="evidence" value="ECO:0007669"/>
    <property type="project" value="TreeGrafter"/>
</dbReference>
<dbReference type="PANTHER" id="PTHR10223">
    <property type="entry name" value="26S PROTEASOME NON-ATPASE REGULATORY SUBUNIT 4"/>
    <property type="match status" value="1"/>
</dbReference>
<dbReference type="Gene3D" id="6.10.300.40">
    <property type="match status" value="1"/>
</dbReference>
<comment type="similarity">
    <text evidence="1">Belongs to the proteasome subunit S5A family.</text>
</comment>
<dbReference type="SUPFAM" id="SSF53300">
    <property type="entry name" value="vWA-like"/>
    <property type="match status" value="1"/>
</dbReference>
<dbReference type="FunFam" id="3.40.50.410:FF:000005">
    <property type="entry name" value="26S proteasome non-ATPase regulatory subunit 4"/>
    <property type="match status" value="1"/>
</dbReference>
<dbReference type="RefSeq" id="XP_004991052.1">
    <property type="nucleotide sequence ID" value="XM_004990995.1"/>
</dbReference>
<keyword evidence="3" id="KW-0647">Proteasome</keyword>
<feature type="compositionally biased region" description="Low complexity" evidence="5">
    <location>
        <begin position="229"/>
        <end position="288"/>
    </location>
</feature>
<dbReference type="InParanoid" id="F2UHT1"/>
<dbReference type="GeneID" id="16071614"/>
<dbReference type="CDD" id="cd22297">
    <property type="entry name" value="PSMD4_RAZUL"/>
    <property type="match status" value="1"/>
</dbReference>
<dbReference type="Pfam" id="PF02809">
    <property type="entry name" value="UIM"/>
    <property type="match status" value="2"/>
</dbReference>
<dbReference type="Proteomes" id="UP000007799">
    <property type="component" value="Unassembled WGS sequence"/>
</dbReference>
<evidence type="ECO:0000256" key="5">
    <source>
        <dbReference type="SAM" id="MobiDB-lite"/>
    </source>
</evidence>
<sequence length="425" mass="45444">MVLEATVLCLDSSDFMRNGDFVPTRLQAQRDAANLVVGTKLRDNPESTVGLLSMGQKIDVLSTLTRDKGKVLACLHEIKAAGACDFVSAIQVAQLILKHRQSKNHRQRIIVFVGSPVNANEKQLTTLAKKLKKSNVSVDIISFGEEDVNQAKLESFISTVNKEDNSHLVVVPSGSGRLSDSIMSSPMFATEAAPSGVPAGMGGDLDLENDPELAMALRISLEEERQRQQRAQTEGGEAPTGQEQEQEQQGEGAATTAATGDAQAAPQQQQQQQQAATSQPETQTPAATGGMPNFDAMTEEEMLQYAMQMSLQDQQPSGSEAMDTGKDESEPAAKASKLEGDESAKKAEEEAAKPQEPPKDEAAESAMDIFQDPAYLTGLLGELPGVDPSDAQVQEMLASLAGSAQKDDKKKEGDDDKKKEGDGDK</sequence>
<evidence type="ECO:0000256" key="3">
    <source>
        <dbReference type="ARBA" id="ARBA00022942"/>
    </source>
</evidence>
<dbReference type="Gene3D" id="3.40.50.410">
    <property type="entry name" value="von Willebrand factor, type A domain"/>
    <property type="match status" value="1"/>
</dbReference>
<dbReference type="GO" id="GO:0005634">
    <property type="term" value="C:nucleus"/>
    <property type="evidence" value="ECO:0007669"/>
    <property type="project" value="TreeGrafter"/>
</dbReference>
<dbReference type="Pfam" id="PF13519">
    <property type="entry name" value="VWA_2"/>
    <property type="match status" value="1"/>
</dbReference>
<dbReference type="InterPro" id="IPR003903">
    <property type="entry name" value="UIM_dom"/>
</dbReference>
<dbReference type="SMART" id="SM00327">
    <property type="entry name" value="VWA"/>
    <property type="match status" value="1"/>
</dbReference>
<organism evidence="8">
    <name type="scientific">Salpingoeca rosetta (strain ATCC 50818 / BSB-021)</name>
    <dbReference type="NCBI Taxonomy" id="946362"/>
    <lineage>
        <taxon>Eukaryota</taxon>
        <taxon>Choanoflagellata</taxon>
        <taxon>Craspedida</taxon>
        <taxon>Salpingoecidae</taxon>
        <taxon>Salpingoeca</taxon>
    </lineage>
</organism>
<dbReference type="PANTHER" id="PTHR10223:SF0">
    <property type="entry name" value="26S PROTEASOME NON-ATPASE REGULATORY SUBUNIT 4"/>
    <property type="match status" value="1"/>
</dbReference>
<dbReference type="FunCoup" id="F2UHT1">
    <property type="interactions" value="1543"/>
</dbReference>
<feature type="compositionally biased region" description="Basic and acidic residues" evidence="5">
    <location>
        <begin position="323"/>
        <end position="362"/>
    </location>
</feature>
<dbReference type="STRING" id="946362.F2UHT1"/>
<dbReference type="OrthoDB" id="1731724at2759"/>